<feature type="compositionally biased region" description="Basic residues" evidence="13">
    <location>
        <begin position="571"/>
        <end position="580"/>
    </location>
</feature>
<feature type="domain" description="Cytochrome b5 heme-binding" evidence="15">
    <location>
        <begin position="976"/>
        <end position="1034"/>
    </location>
</feature>
<keyword evidence="4" id="KW-0328">Glycosyltransferase</keyword>
<evidence type="ECO:0000256" key="9">
    <source>
        <dbReference type="ARBA" id="ARBA00023136"/>
    </source>
</evidence>
<evidence type="ECO:0000313" key="17">
    <source>
        <dbReference type="EMBL" id="GAN05994.1"/>
    </source>
</evidence>
<feature type="compositionally biased region" description="Basic and acidic residues" evidence="13">
    <location>
        <begin position="743"/>
        <end position="769"/>
    </location>
</feature>
<dbReference type="Pfam" id="PF03142">
    <property type="entry name" value="Chitin_synth_2"/>
    <property type="match status" value="1"/>
</dbReference>
<feature type="transmembrane region" description="Helical" evidence="14">
    <location>
        <begin position="1221"/>
        <end position="1242"/>
    </location>
</feature>
<dbReference type="InterPro" id="IPR027417">
    <property type="entry name" value="P-loop_NTPase"/>
</dbReference>
<dbReference type="SMART" id="SM01117">
    <property type="entry name" value="Cyt-b5"/>
    <property type="match status" value="2"/>
</dbReference>
<dbReference type="InterPro" id="IPR001199">
    <property type="entry name" value="Cyt_B5-like_heme/steroid-bd"/>
</dbReference>
<feature type="transmembrane region" description="Helical" evidence="14">
    <location>
        <begin position="1643"/>
        <end position="1664"/>
    </location>
</feature>
<feature type="compositionally biased region" description="Polar residues" evidence="13">
    <location>
        <begin position="1797"/>
        <end position="1816"/>
    </location>
</feature>
<dbReference type="PROSITE" id="PS50255">
    <property type="entry name" value="CYTOCHROME_B5_2"/>
    <property type="match status" value="1"/>
</dbReference>
<keyword evidence="18" id="KW-1185">Reference proteome</keyword>
<dbReference type="GO" id="GO:0005886">
    <property type="term" value="C:plasma membrane"/>
    <property type="evidence" value="ECO:0007669"/>
    <property type="project" value="UniProtKB-SubCell"/>
</dbReference>
<dbReference type="InterPro" id="IPR036400">
    <property type="entry name" value="Cyt_B5-like_heme/steroid_sf"/>
</dbReference>
<keyword evidence="8 12" id="KW-0518">Myosin</keyword>
<dbReference type="PANTHER" id="PTHR22914">
    <property type="entry name" value="CHITIN SYNTHASE"/>
    <property type="match status" value="1"/>
</dbReference>
<feature type="compositionally biased region" description="Polar residues" evidence="13">
    <location>
        <begin position="772"/>
        <end position="806"/>
    </location>
</feature>
<dbReference type="Proteomes" id="UP000053815">
    <property type="component" value="Unassembled WGS sequence"/>
</dbReference>
<keyword evidence="12" id="KW-0009">Actin-binding</keyword>
<evidence type="ECO:0000313" key="18">
    <source>
        <dbReference type="Proteomes" id="UP000053815"/>
    </source>
</evidence>
<dbReference type="Gene3D" id="1.20.58.530">
    <property type="match status" value="1"/>
</dbReference>
<keyword evidence="12" id="KW-0547">Nucleotide-binding</keyword>
<dbReference type="InterPro" id="IPR036961">
    <property type="entry name" value="Kinesin_motor_dom_sf"/>
</dbReference>
<dbReference type="Gene3D" id="1.20.120.720">
    <property type="entry name" value="Myosin VI head, motor domain, U50 subdomain"/>
    <property type="match status" value="1"/>
</dbReference>
<dbReference type="EMBL" id="DF836397">
    <property type="protein sequence ID" value="GAN05994.1"/>
    <property type="molecule type" value="Genomic_DNA"/>
</dbReference>
<evidence type="ECO:0000256" key="2">
    <source>
        <dbReference type="ARBA" id="ARBA00012543"/>
    </source>
</evidence>
<feature type="transmembrane region" description="Helical" evidence="14">
    <location>
        <begin position="1616"/>
        <end position="1637"/>
    </location>
</feature>
<evidence type="ECO:0000256" key="5">
    <source>
        <dbReference type="ARBA" id="ARBA00022679"/>
    </source>
</evidence>
<evidence type="ECO:0000256" key="4">
    <source>
        <dbReference type="ARBA" id="ARBA00022676"/>
    </source>
</evidence>
<dbReference type="Gene3D" id="1.10.10.820">
    <property type="match status" value="1"/>
</dbReference>
<dbReference type="GO" id="GO:0003779">
    <property type="term" value="F:actin binding"/>
    <property type="evidence" value="ECO:0007669"/>
    <property type="project" value="UniProtKB-KW"/>
</dbReference>
<accession>A0A0C9MFC1</accession>
<evidence type="ECO:0000256" key="10">
    <source>
        <dbReference type="ARBA" id="ARBA00023175"/>
    </source>
</evidence>
<evidence type="ECO:0000256" key="8">
    <source>
        <dbReference type="ARBA" id="ARBA00023123"/>
    </source>
</evidence>
<dbReference type="GO" id="GO:0003774">
    <property type="term" value="F:cytoskeletal motor activity"/>
    <property type="evidence" value="ECO:0007669"/>
    <property type="project" value="UniProtKB-UniRule"/>
</dbReference>
<keyword evidence="6 14" id="KW-0812">Transmembrane</keyword>
<evidence type="ECO:0000259" key="16">
    <source>
        <dbReference type="PROSITE" id="PS51456"/>
    </source>
</evidence>
<feature type="transmembrane region" description="Helical" evidence="14">
    <location>
        <begin position="913"/>
        <end position="932"/>
    </location>
</feature>
<evidence type="ECO:0000256" key="6">
    <source>
        <dbReference type="ARBA" id="ARBA00022692"/>
    </source>
</evidence>
<dbReference type="Gene3D" id="3.40.850.10">
    <property type="entry name" value="Kinesin motor domain"/>
    <property type="match status" value="1"/>
</dbReference>
<feature type="domain" description="Myosin motor" evidence="16">
    <location>
        <begin position="1"/>
        <end position="740"/>
    </location>
</feature>
<feature type="transmembrane region" description="Helical" evidence="14">
    <location>
        <begin position="1671"/>
        <end position="1694"/>
    </location>
</feature>
<dbReference type="SUPFAM" id="SSF53448">
    <property type="entry name" value="Nucleotide-diphospho-sugar transferases"/>
    <property type="match status" value="1"/>
</dbReference>
<feature type="compositionally biased region" description="Basic and acidic residues" evidence="13">
    <location>
        <begin position="581"/>
        <end position="590"/>
    </location>
</feature>
<reference evidence="17" key="1">
    <citation type="submission" date="2014-09" db="EMBL/GenBank/DDBJ databases">
        <title>Draft genome sequence of an oleaginous Mucoromycotina fungus Mucor ambiguus NBRC6742.</title>
        <authorList>
            <person name="Takeda I."/>
            <person name="Yamane N."/>
            <person name="Morita T."/>
            <person name="Tamano K."/>
            <person name="Machida M."/>
            <person name="Baker S."/>
            <person name="Koike H."/>
        </authorList>
    </citation>
    <scope>NUCLEOTIDE SEQUENCE</scope>
    <source>
        <strain evidence="17">NBRC 6742</strain>
    </source>
</reference>
<dbReference type="PROSITE" id="PS51456">
    <property type="entry name" value="MYOSIN_MOTOR"/>
    <property type="match status" value="1"/>
</dbReference>
<dbReference type="PRINTS" id="PR00193">
    <property type="entry name" value="MYOSINHEAVY"/>
</dbReference>
<name>A0A0C9MFC1_9FUNG</name>
<dbReference type="GO" id="GO:0006031">
    <property type="term" value="P:chitin biosynthetic process"/>
    <property type="evidence" value="ECO:0007669"/>
    <property type="project" value="TreeGrafter"/>
</dbReference>
<dbReference type="Gene3D" id="3.10.120.10">
    <property type="entry name" value="Cytochrome b5-like heme/steroid binding domain"/>
    <property type="match status" value="1"/>
</dbReference>
<protein>
    <recommendedName>
        <fullName evidence="2">chitin synthase</fullName>
        <ecNumber evidence="2">2.4.1.16</ecNumber>
    </recommendedName>
</protein>
<evidence type="ECO:0000256" key="13">
    <source>
        <dbReference type="SAM" id="MobiDB-lite"/>
    </source>
</evidence>
<feature type="region of interest" description="Disordered" evidence="13">
    <location>
        <begin position="743"/>
        <end position="872"/>
    </location>
</feature>
<keyword evidence="5 17" id="KW-0808">Transferase</keyword>
<dbReference type="Pfam" id="PF00063">
    <property type="entry name" value="Myosin_head"/>
    <property type="match status" value="1"/>
</dbReference>
<keyword evidence="10 12" id="KW-0505">Motor protein</keyword>
<evidence type="ECO:0000256" key="3">
    <source>
        <dbReference type="ARBA" id="ARBA00022475"/>
    </source>
</evidence>
<dbReference type="SUPFAM" id="SSF55856">
    <property type="entry name" value="Cytochrome b5-like heme/steroid binding domain"/>
    <property type="match status" value="1"/>
</dbReference>
<evidence type="ECO:0000256" key="11">
    <source>
        <dbReference type="ARBA" id="ARBA00023180"/>
    </source>
</evidence>
<dbReference type="STRING" id="91626.A0A0C9MFC1"/>
<dbReference type="EC" id="2.4.1.16" evidence="2"/>
<dbReference type="SMART" id="SM00242">
    <property type="entry name" value="MYSc"/>
    <property type="match status" value="1"/>
</dbReference>
<keyword evidence="3" id="KW-1003">Cell membrane</keyword>
<evidence type="ECO:0000256" key="14">
    <source>
        <dbReference type="SAM" id="Phobius"/>
    </source>
</evidence>
<feature type="region of interest" description="Disordered" evidence="13">
    <location>
        <begin position="1775"/>
        <end position="1816"/>
    </location>
</feature>
<dbReference type="Pfam" id="PF00173">
    <property type="entry name" value="Cyt-b5"/>
    <property type="match status" value="1"/>
</dbReference>
<evidence type="ECO:0000256" key="1">
    <source>
        <dbReference type="ARBA" id="ARBA00004651"/>
    </source>
</evidence>
<dbReference type="InterPro" id="IPR029044">
    <property type="entry name" value="Nucleotide-diphossugar_trans"/>
</dbReference>
<organism evidence="17">
    <name type="scientific">Mucor ambiguus</name>
    <dbReference type="NCBI Taxonomy" id="91626"/>
    <lineage>
        <taxon>Eukaryota</taxon>
        <taxon>Fungi</taxon>
        <taxon>Fungi incertae sedis</taxon>
        <taxon>Mucoromycota</taxon>
        <taxon>Mucoromycotina</taxon>
        <taxon>Mucoromycetes</taxon>
        <taxon>Mucorales</taxon>
        <taxon>Mucorineae</taxon>
        <taxon>Mucoraceae</taxon>
        <taxon>Mucor</taxon>
    </lineage>
</organism>
<feature type="binding site" evidence="12">
    <location>
        <begin position="93"/>
        <end position="100"/>
    </location>
    <ligand>
        <name>ATP</name>
        <dbReference type="ChEBI" id="CHEBI:30616"/>
    </ligand>
</feature>
<dbReference type="PANTHER" id="PTHR22914:SF45">
    <property type="entry name" value="CHITIN SYNTHASE"/>
    <property type="match status" value="1"/>
</dbReference>
<sequence>MTKQKDTLLYRLKTLYESSGTYHRLGDNAMVVVNSNHLQQRNQNQHQQSLDYVAEYKNTTLTTQLPFHLYQTVNQCYLHMRRTAIDQSILLSGDTGSGKSETCNMILSHLISLSVHKKESKLQTQVLHVQSILNAFGHAKTSTNQNASRFGKYMEIQFNERGRMIGCKVLNYLLDKQRVVLGQQKRHGYNFHIFYMLLCGATVEDKTALSLADYTAYKYTKATSLPFAHDQISEDYQALLASLKHIGLGKRYQTRIMQLTASLLHLGQLQFVDDTTMQEAAYVKNVEMLELVSDFLGIDPRALENVLTYKTQLIKKDITTLILNADQAAAQRDELVTVLYSLLFTWLIEHINSKLCSDDTHNLIGILDLPGAQFTAQTPSGLDQLCLNYSNERLQSYMSKYIFESSGVEYSADGLEYSLVESPLNASCIDLFDQPRHGIIDTVNSFSKKPTSMTAGGRTNDQAMLDTITKYQTGNESFSVRKSETGAPLFAIQHFGGSQVYQPEGFIETNRDALNTDFVSLFRGGSELPPSANTFLVHLFEDKSITTESHPKDADAILNAQQVNKPNRMPSMKRSKSTKRNKSEQQEDTTKSVSKTKKVVPAVLAQLRSSLDDLFATLDETMPWFVYCICSNQKVALGSTASNFDSQLVQTQVQALGLEAVEQRLKSGYFSNIFQHEEFCERYAEILAAIGVDKHRLPRAKCQAVLDILGWPSRSENAVIGNSKIFLNDAAWRDLEDRLRAAEKEDQKKQKELTRESRAILNAKNERMDNLMSRNMSQDEYSHASSGSNADLLTSTGHSDASAGQQNDRRAAAAANAAAMGLPPPRGFTDQGNHTRMSSYSAYSEDQRSFASSQDVHRQQYTNDTDSQTVSDNYDSASASGYLEMKTMPAAVDKAPAYQEEEEHKVTAVRKRWLVFVWAMTWWVPTPFMVWCGRMKRKDIQIAWREKFALCIIIFFMSGFIIWFLVFFGKLICPHQDVFSQSELQSHSSGGDAYVAIRGEVFDLTRFAPHHWASQVIPSGAITQYGGKDASDLFPVQVSALCEGVNGTVSDYVSLDYHFNLTDANSNYHDFRAWTDDPRPDWYFEKLVYLRKNYKVGAMGYTNKDVYRQANNPVDMGGIQSTRVWGILNESIYDLTYYVSGGRRVQVPVGMETPTDVDTNYMSDVVVNLFRQKSGEDITAYWNALPLDPEVRRRQEVCLKNLFYVGSLDQRNSARCIFSEYLLLIVTVFLCLVIVFKFLAALQFSTKRDPQNHDKFVICQVPCYTEGEEELKKTIDSIAALKYDDKRKLLFIICDGMIVGGGNDRPTPRIVLDILGVDPYVDPEALSFLSVGEGQKQHNMAKVYSGLYECQGHVVPYIVVSKVGKLSERQKPGNRGKRDSQLILMRFLNKVHFNAPMTPMELEIYHQIKNIIGVNPSFYEFVLMVDADTEVEPDGLNRLVSSFVHDAKIIGLCGETKLSNEKDTWVTMIQVYEYFISHYMIKAFESLFGSVTCLPGCFCMYRVRSPTKNQPLLVSNQVIEDYQINRVDTLHKKNLLHLGEDRYLTTLILKHFPTYKTKFVPDAKCATNAPDQWSVLLSQRRRWINSTIHNLGELVFLPQLCGFCCFSMRFVVMLDLISTLVQPAIVGYLVFLIYTLATSSSNVPIMSIITIAGVYGLQAIIFILHKKWEHIIWMIVSIFAIPVFSLYIPIYAYWHFDDFSWGNTRVVLGDKGKKLVVGADEGKFDPNSIPTMSWEEYEEGLYTEEYQQNDTASVGSKGSGYSHSGSYVSYRSYGNSRQHLPQQQQQQPQQPPPANYPASQHSYNMNSSQSYSTLPIQPNPHASFIYSNPNPHYSMMSGLNNQPQFAYNNPSSPLHRYE</sequence>
<dbReference type="InterPro" id="IPR004835">
    <property type="entry name" value="Chitin_synth"/>
</dbReference>
<dbReference type="OrthoDB" id="370884at2759"/>
<gene>
    <name evidence="17" type="ORF">MAM1_0108c05470</name>
</gene>
<dbReference type="InterPro" id="IPR001609">
    <property type="entry name" value="Myosin_head_motor_dom-like"/>
</dbReference>
<keyword evidence="12" id="KW-0067">ATP-binding</keyword>
<keyword evidence="9 14" id="KW-0472">Membrane</keyword>
<feature type="compositionally biased region" description="Low complexity" evidence="13">
    <location>
        <begin position="1775"/>
        <end position="1788"/>
    </location>
</feature>
<evidence type="ECO:0000256" key="7">
    <source>
        <dbReference type="ARBA" id="ARBA00022989"/>
    </source>
</evidence>
<keyword evidence="7 14" id="KW-1133">Transmembrane helix</keyword>
<keyword evidence="11" id="KW-0325">Glycoprotein</keyword>
<feature type="compositionally biased region" description="Polar residues" evidence="13">
    <location>
        <begin position="830"/>
        <end position="872"/>
    </location>
</feature>
<feature type="transmembrane region" description="Helical" evidence="14">
    <location>
        <begin position="948"/>
        <end position="968"/>
    </location>
</feature>
<feature type="region of interest" description="Disordered" evidence="13">
    <location>
        <begin position="559"/>
        <end position="593"/>
    </location>
</feature>
<proteinExistence type="inferred from homology"/>
<evidence type="ECO:0000259" key="15">
    <source>
        <dbReference type="PROSITE" id="PS50255"/>
    </source>
</evidence>
<comment type="subcellular location">
    <subcellularLocation>
        <location evidence="1">Cell membrane</location>
        <topology evidence="1">Multi-pass membrane protein</topology>
    </subcellularLocation>
</comment>
<dbReference type="GO" id="GO:0016459">
    <property type="term" value="C:myosin complex"/>
    <property type="evidence" value="ECO:0007669"/>
    <property type="project" value="UniProtKB-KW"/>
</dbReference>
<comment type="caution">
    <text evidence="12">Lacks conserved residue(s) required for the propagation of feature annotation.</text>
</comment>
<dbReference type="GO" id="GO:0005524">
    <property type="term" value="F:ATP binding"/>
    <property type="evidence" value="ECO:0007669"/>
    <property type="project" value="UniProtKB-UniRule"/>
</dbReference>
<comment type="similarity">
    <text evidence="12">Belongs to the TRAFAC class myosin-kinesin ATPase superfamily. Myosin family.</text>
</comment>
<dbReference type="GO" id="GO:0031505">
    <property type="term" value="P:fungal-type cell wall organization"/>
    <property type="evidence" value="ECO:0007669"/>
    <property type="project" value="TreeGrafter"/>
</dbReference>
<dbReference type="SUPFAM" id="SSF52540">
    <property type="entry name" value="P-loop containing nucleoside triphosphate hydrolases"/>
    <property type="match status" value="1"/>
</dbReference>
<evidence type="ECO:0000256" key="12">
    <source>
        <dbReference type="PROSITE-ProRule" id="PRU00782"/>
    </source>
</evidence>
<dbReference type="GO" id="GO:0030428">
    <property type="term" value="C:cell septum"/>
    <property type="evidence" value="ECO:0007669"/>
    <property type="project" value="TreeGrafter"/>
</dbReference>
<dbReference type="GO" id="GO:0004100">
    <property type="term" value="F:chitin synthase activity"/>
    <property type="evidence" value="ECO:0007669"/>
    <property type="project" value="UniProtKB-EC"/>
</dbReference>
<dbReference type="CDD" id="cd04190">
    <property type="entry name" value="Chitin_synth_C"/>
    <property type="match status" value="1"/>
</dbReference>